<comment type="caution">
    <text evidence="2">The sequence shown here is derived from an EMBL/GenBank/DDBJ whole genome shotgun (WGS) entry which is preliminary data.</text>
</comment>
<dbReference type="EMBL" id="BKCJ010578995">
    <property type="protein sequence ID" value="GFB22242.1"/>
    <property type="molecule type" value="Genomic_DNA"/>
</dbReference>
<organism evidence="2">
    <name type="scientific">Tanacetum cinerariifolium</name>
    <name type="common">Dalmatian daisy</name>
    <name type="synonym">Chrysanthemum cinerariifolium</name>
    <dbReference type="NCBI Taxonomy" id="118510"/>
    <lineage>
        <taxon>Eukaryota</taxon>
        <taxon>Viridiplantae</taxon>
        <taxon>Streptophyta</taxon>
        <taxon>Embryophyta</taxon>
        <taxon>Tracheophyta</taxon>
        <taxon>Spermatophyta</taxon>
        <taxon>Magnoliopsida</taxon>
        <taxon>eudicotyledons</taxon>
        <taxon>Gunneridae</taxon>
        <taxon>Pentapetalae</taxon>
        <taxon>asterids</taxon>
        <taxon>campanulids</taxon>
        <taxon>Asterales</taxon>
        <taxon>Asteraceae</taxon>
        <taxon>Asteroideae</taxon>
        <taxon>Anthemideae</taxon>
        <taxon>Anthemidinae</taxon>
        <taxon>Tanacetum</taxon>
    </lineage>
</organism>
<evidence type="ECO:0008006" key="3">
    <source>
        <dbReference type="Google" id="ProtNLM"/>
    </source>
</evidence>
<name>A0A699L5P6_TANCI</name>
<feature type="non-terminal residue" evidence="2">
    <location>
        <position position="1"/>
    </location>
</feature>
<protein>
    <recommendedName>
        <fullName evidence="3">Reverse transcriptase domain-containing protein</fullName>
    </recommendedName>
</protein>
<accession>A0A699L5P6</accession>
<feature type="compositionally biased region" description="Acidic residues" evidence="1">
    <location>
        <begin position="1"/>
        <end position="13"/>
    </location>
</feature>
<sequence>LSVCYDDDDDEERSDSLNDNLISELPPFSAITPNEPVLSTEEPDNSLSMGNEHLDTISATESEEFIKSGVENLIPIPSESEGIPDHMCDVPSHDNSPPLDVLKYQIEDFFESNEEFSSTDDDSFSFDKIDYVEASPPDSELVISEVIEIVIPKVGGIKGSNDNPIPFYDLIISGTPLSLTPSGESDFFLESSSTSLNSLLEETNNFDNSLPEFTTFSKEENIPMKSLHTHDSSLPISSKIDSLLDEFAGELTFLKSIPPGIDETDCDFEEDIRLIEKLLYDNSSPRPPKEFVSINSDAASESFSPSLILVKDSDSLMKEIDLFCTPDYPMPLGIVDKDYDSERDILILKDLPSNNTLSFAEKESFHFDIPPFSCPLAKLLDGDTGILNIKMMGDIYDQKAFMHKLMITLAPHQEKSPDLIAHQCGTVKKFNTHRSHLNKCPMMIHGQNNPLLDVLLFHFYPP</sequence>
<feature type="region of interest" description="Disordered" evidence="1">
    <location>
        <begin position="1"/>
        <end position="47"/>
    </location>
</feature>
<reference evidence="2" key="1">
    <citation type="journal article" date="2019" name="Sci. Rep.">
        <title>Draft genome of Tanacetum cinerariifolium, the natural source of mosquito coil.</title>
        <authorList>
            <person name="Yamashiro T."/>
            <person name="Shiraishi A."/>
            <person name="Satake H."/>
            <person name="Nakayama K."/>
        </authorList>
    </citation>
    <scope>NUCLEOTIDE SEQUENCE</scope>
</reference>
<evidence type="ECO:0000313" key="2">
    <source>
        <dbReference type="EMBL" id="GFB22242.1"/>
    </source>
</evidence>
<dbReference type="AlphaFoldDB" id="A0A699L5P6"/>
<proteinExistence type="predicted"/>
<gene>
    <name evidence="2" type="ORF">Tci_694213</name>
</gene>
<evidence type="ECO:0000256" key="1">
    <source>
        <dbReference type="SAM" id="MobiDB-lite"/>
    </source>
</evidence>